<dbReference type="RefSeq" id="WP_188646313.1">
    <property type="nucleotide sequence ID" value="NZ_BMHQ01000002.1"/>
</dbReference>
<dbReference type="GO" id="GO:0016787">
    <property type="term" value="F:hydrolase activity"/>
    <property type="evidence" value="ECO:0007669"/>
    <property type="project" value="UniProtKB-KW"/>
</dbReference>
<evidence type="ECO:0000313" key="5">
    <source>
        <dbReference type="EMBL" id="GGE06448.1"/>
    </source>
</evidence>
<dbReference type="Gene3D" id="3.40.50.1820">
    <property type="entry name" value="alpha/beta hydrolase"/>
    <property type="match status" value="1"/>
</dbReference>
<comment type="caution">
    <text evidence="5">The sequence shown here is derived from an EMBL/GenBank/DDBJ whole genome shotgun (WGS) entry which is preliminary data.</text>
</comment>
<feature type="active site" evidence="3">
    <location>
        <position position="157"/>
    </location>
</feature>
<dbReference type="InterPro" id="IPR050300">
    <property type="entry name" value="GDXG_lipolytic_enzyme"/>
</dbReference>
<dbReference type="EMBL" id="BMHQ01000002">
    <property type="protein sequence ID" value="GGE06448.1"/>
    <property type="molecule type" value="Genomic_DNA"/>
</dbReference>
<name>A0A8J2YBQ5_9BACL</name>
<dbReference type="Proteomes" id="UP000625210">
    <property type="component" value="Unassembled WGS sequence"/>
</dbReference>
<evidence type="ECO:0000259" key="4">
    <source>
        <dbReference type="Pfam" id="PF07859"/>
    </source>
</evidence>
<dbReference type="InterPro" id="IPR033140">
    <property type="entry name" value="Lipase_GDXG_put_SER_AS"/>
</dbReference>
<reference evidence="5" key="1">
    <citation type="journal article" date="2014" name="Int. J. Syst. Evol. Microbiol.">
        <title>Complete genome sequence of Corynebacterium casei LMG S-19264T (=DSM 44701T), isolated from a smear-ripened cheese.</title>
        <authorList>
            <consortium name="US DOE Joint Genome Institute (JGI-PGF)"/>
            <person name="Walter F."/>
            <person name="Albersmeier A."/>
            <person name="Kalinowski J."/>
            <person name="Ruckert C."/>
        </authorList>
    </citation>
    <scope>NUCLEOTIDE SEQUENCE</scope>
    <source>
        <strain evidence="5">CGMCC 1.15179</strain>
    </source>
</reference>
<proteinExistence type="inferred from homology"/>
<evidence type="ECO:0000313" key="6">
    <source>
        <dbReference type="Proteomes" id="UP000625210"/>
    </source>
</evidence>
<sequence length="323" mass="36220">MVLDHRIRSLLQEIARRVAPKIIRLPLKQARRAFHIASKQLPEVRLPLRRIENRTLSGPGGSLPVRIYHPFGTPPFPALLYLHGGGWVFGGVDTSDAICRFLSHYGQCVVVSVDYRRAPEHPFPAALEDAYFTLGWVSQNEELLEIDSTRLGVAGDSAGGNLAAGVTLLARERGGPSLTCQALFYPVTRYGFDTESYRRFGTGYYLTKEEMQWFWNHYLPNPGDPVPSLASPLDAERLHDLPPAILITAEYDPLRDEGEAYARRLKAEGVPVQWKRYPGMVHSFLNMSGLVEQSRQALEEIGQQLHQMLRKAPTSENTDTSIS</sequence>
<gene>
    <name evidence="5" type="ORF">GCM10011571_04480</name>
</gene>
<evidence type="ECO:0000256" key="3">
    <source>
        <dbReference type="PROSITE-ProRule" id="PRU10038"/>
    </source>
</evidence>
<keyword evidence="6" id="KW-1185">Reference proteome</keyword>
<dbReference type="Pfam" id="PF07859">
    <property type="entry name" value="Abhydrolase_3"/>
    <property type="match status" value="1"/>
</dbReference>
<protein>
    <submittedName>
        <fullName evidence="5">Putative lipase/esterase</fullName>
    </submittedName>
</protein>
<reference evidence="5" key="2">
    <citation type="submission" date="2020-09" db="EMBL/GenBank/DDBJ databases">
        <authorList>
            <person name="Sun Q."/>
            <person name="Zhou Y."/>
        </authorList>
    </citation>
    <scope>NUCLEOTIDE SEQUENCE</scope>
    <source>
        <strain evidence="5">CGMCC 1.15179</strain>
    </source>
</reference>
<keyword evidence="2" id="KW-0378">Hydrolase</keyword>
<dbReference type="PANTHER" id="PTHR48081:SF8">
    <property type="entry name" value="ALPHA_BETA HYDROLASE FOLD-3 DOMAIN-CONTAINING PROTEIN-RELATED"/>
    <property type="match status" value="1"/>
</dbReference>
<dbReference type="AlphaFoldDB" id="A0A8J2YBQ5"/>
<dbReference type="PROSITE" id="PS01174">
    <property type="entry name" value="LIPASE_GDXG_SER"/>
    <property type="match status" value="1"/>
</dbReference>
<accession>A0A8J2YBQ5</accession>
<evidence type="ECO:0000256" key="1">
    <source>
        <dbReference type="ARBA" id="ARBA00010515"/>
    </source>
</evidence>
<dbReference type="FunFam" id="3.40.50.1820:FF:000089">
    <property type="entry name" value="Alpha/beta hydrolase"/>
    <property type="match status" value="1"/>
</dbReference>
<dbReference type="InterPro" id="IPR029058">
    <property type="entry name" value="AB_hydrolase_fold"/>
</dbReference>
<evidence type="ECO:0000256" key="2">
    <source>
        <dbReference type="ARBA" id="ARBA00022801"/>
    </source>
</evidence>
<dbReference type="PANTHER" id="PTHR48081">
    <property type="entry name" value="AB HYDROLASE SUPERFAMILY PROTEIN C4A8.06C"/>
    <property type="match status" value="1"/>
</dbReference>
<dbReference type="InterPro" id="IPR013094">
    <property type="entry name" value="AB_hydrolase_3"/>
</dbReference>
<dbReference type="SUPFAM" id="SSF53474">
    <property type="entry name" value="alpha/beta-Hydrolases"/>
    <property type="match status" value="1"/>
</dbReference>
<organism evidence="5 6">
    <name type="scientific">Marinithermofilum abyssi</name>
    <dbReference type="NCBI Taxonomy" id="1571185"/>
    <lineage>
        <taxon>Bacteria</taxon>
        <taxon>Bacillati</taxon>
        <taxon>Bacillota</taxon>
        <taxon>Bacilli</taxon>
        <taxon>Bacillales</taxon>
        <taxon>Thermoactinomycetaceae</taxon>
        <taxon>Marinithermofilum</taxon>
    </lineage>
</organism>
<comment type="similarity">
    <text evidence="1">Belongs to the 'GDXG' lipolytic enzyme family.</text>
</comment>
<feature type="domain" description="Alpha/beta hydrolase fold-3" evidence="4">
    <location>
        <begin position="79"/>
        <end position="285"/>
    </location>
</feature>